<proteinExistence type="inferred from homology"/>
<dbReference type="Pfam" id="PF05834">
    <property type="entry name" value="Lycopene_cycl"/>
    <property type="match status" value="1"/>
</dbReference>
<dbReference type="InterPro" id="IPR010108">
    <property type="entry name" value="Lycopene_cyclase_b/e"/>
</dbReference>
<name>A0A7X4K965_9SPHN</name>
<dbReference type="InterPro" id="IPR008461">
    <property type="entry name" value="CrtY"/>
</dbReference>
<accession>A0A7X4K965</accession>
<dbReference type="EC" id="5.5.1.19" evidence="2"/>
<dbReference type="Proteomes" id="UP000465810">
    <property type="component" value="Unassembled WGS sequence"/>
</dbReference>
<keyword evidence="3" id="KW-1185">Reference proteome</keyword>
<organism evidence="2 3">
    <name type="scientific">Novosphingobium silvae</name>
    <dbReference type="NCBI Taxonomy" id="2692619"/>
    <lineage>
        <taxon>Bacteria</taxon>
        <taxon>Pseudomonadati</taxon>
        <taxon>Pseudomonadota</taxon>
        <taxon>Alphaproteobacteria</taxon>
        <taxon>Sphingomonadales</taxon>
        <taxon>Sphingomonadaceae</taxon>
        <taxon>Novosphingobium</taxon>
    </lineage>
</organism>
<dbReference type="GO" id="GO:0016117">
    <property type="term" value="P:carotenoid biosynthetic process"/>
    <property type="evidence" value="ECO:0007669"/>
    <property type="project" value="InterPro"/>
</dbReference>
<comment type="caution">
    <text evidence="2">The sequence shown here is derived from an EMBL/GenBank/DDBJ whole genome shotgun (WGS) entry which is preliminary data.</text>
</comment>
<sequence length="412" mass="44484">MLQTSAEKPNEPHTGTLSCDLAVLGGGLAGGLIALAMTAHRPELSVMVIERGEKLGGHHVWSFFASDIAAGGEALVEPLIAARWDDYLVRFPGAAERRLGTPYRSATSARLDAAVRAALPAERILTRAEVVDAQGRKVVLADGRVIRAGGVIDARGAQGLAHMAGGWQKFLGHTLTLAAPHGLSAPVVMDATVDQVDGYRFVYCLPFSPTEVFVEDTYYSDTPALDVPVLRARIRDYASRAGWEVERIAYEETGVLPVIATGDFEAFWRSGGEIARAGTRAALCHPLTSYSIPDAVRFALYLTTLDNLSGERLGTISHEWAAQHWRDGRFYRMLSRMLFGASDGPDRWRMLARFYTLPEALIERFYAGRSTPSDMVRVLAGRPPVAVGAALASLAGRGRPLADLGRGEGARA</sequence>
<gene>
    <name evidence="2" type="primary">crtY</name>
    <name evidence="2" type="ORF">GR702_18600</name>
</gene>
<dbReference type="Gene3D" id="3.50.50.60">
    <property type="entry name" value="FAD/NAD(P)-binding domain"/>
    <property type="match status" value="1"/>
</dbReference>
<keyword evidence="2" id="KW-0413">Isomerase</keyword>
<dbReference type="GO" id="GO:0016705">
    <property type="term" value="F:oxidoreductase activity, acting on paired donors, with incorporation or reduction of molecular oxygen"/>
    <property type="evidence" value="ECO:0007669"/>
    <property type="project" value="InterPro"/>
</dbReference>
<protein>
    <submittedName>
        <fullName evidence="2">Lycopene beta-cyclase CrtY</fullName>
        <ecNumber evidence="2">5.5.1.19</ecNumber>
    </submittedName>
</protein>
<dbReference type="GO" id="GO:0045436">
    <property type="term" value="F:lycopene beta cyclase activity"/>
    <property type="evidence" value="ECO:0007669"/>
    <property type="project" value="InterPro"/>
</dbReference>
<evidence type="ECO:0000256" key="1">
    <source>
        <dbReference type="ARBA" id="ARBA00006599"/>
    </source>
</evidence>
<dbReference type="AlphaFoldDB" id="A0A7X4K965"/>
<dbReference type="NCBIfam" id="TIGR01789">
    <property type="entry name" value="lycopene_cycl"/>
    <property type="match status" value="1"/>
</dbReference>
<dbReference type="RefSeq" id="WP_160987200.1">
    <property type="nucleotide sequence ID" value="NZ_WVTD01000020.1"/>
</dbReference>
<comment type="similarity">
    <text evidence="1">Belongs to the lycopene cyclase family.</text>
</comment>
<dbReference type="InterPro" id="IPR036188">
    <property type="entry name" value="FAD/NAD-bd_sf"/>
</dbReference>
<dbReference type="NCBIfam" id="TIGR01790">
    <property type="entry name" value="carotene-cycl"/>
    <property type="match status" value="1"/>
</dbReference>
<reference evidence="2 3" key="1">
    <citation type="submission" date="2019-12" db="EMBL/GenBank/DDBJ databases">
        <authorList>
            <person name="Feng G."/>
            <person name="Zhu H."/>
        </authorList>
    </citation>
    <scope>NUCLEOTIDE SEQUENCE [LARGE SCALE GENOMIC DNA]</scope>
    <source>
        <strain evidence="2 3">FGD1</strain>
    </source>
</reference>
<dbReference type="EMBL" id="WVTD01000020">
    <property type="protein sequence ID" value="MYL99772.1"/>
    <property type="molecule type" value="Genomic_DNA"/>
</dbReference>
<evidence type="ECO:0000313" key="2">
    <source>
        <dbReference type="EMBL" id="MYL99772.1"/>
    </source>
</evidence>
<evidence type="ECO:0000313" key="3">
    <source>
        <dbReference type="Proteomes" id="UP000465810"/>
    </source>
</evidence>
<dbReference type="SUPFAM" id="SSF51905">
    <property type="entry name" value="FAD/NAD(P)-binding domain"/>
    <property type="match status" value="1"/>
</dbReference>